<dbReference type="SUPFAM" id="SSF101898">
    <property type="entry name" value="NHL repeat"/>
    <property type="match status" value="1"/>
</dbReference>
<dbReference type="InterPro" id="IPR000315">
    <property type="entry name" value="Znf_B-box"/>
</dbReference>
<evidence type="ECO:0000256" key="8">
    <source>
        <dbReference type="PROSITE-ProRule" id="PRU00087"/>
    </source>
</evidence>
<dbReference type="SUPFAM" id="SSF57850">
    <property type="entry name" value="RING/U-box"/>
    <property type="match status" value="1"/>
</dbReference>
<feature type="repeat" description="NHL" evidence="9">
    <location>
        <begin position="640"/>
        <end position="683"/>
    </location>
</feature>
<dbReference type="InterPro" id="IPR027370">
    <property type="entry name" value="Znf-RING_euk"/>
</dbReference>
<protein>
    <submittedName>
        <fullName evidence="13">Uncharacterized protein</fullName>
    </submittedName>
</protein>
<dbReference type="Gene3D" id="4.10.830.40">
    <property type="match status" value="1"/>
</dbReference>
<evidence type="ECO:0000256" key="1">
    <source>
        <dbReference type="ARBA" id="ARBA00008518"/>
    </source>
</evidence>
<dbReference type="InterPro" id="IPR001841">
    <property type="entry name" value="Znf_RING"/>
</dbReference>
<keyword evidence="14" id="KW-1185">Reference proteome</keyword>
<dbReference type="Gene3D" id="3.30.40.10">
    <property type="entry name" value="Zinc/RING finger domain, C3HC4 (zinc finger)"/>
    <property type="match status" value="1"/>
</dbReference>
<evidence type="ECO:0000256" key="6">
    <source>
        <dbReference type="ARBA" id="ARBA00022833"/>
    </source>
</evidence>
<dbReference type="SMART" id="SM00184">
    <property type="entry name" value="RING"/>
    <property type="match status" value="1"/>
</dbReference>
<evidence type="ECO:0000259" key="12">
    <source>
        <dbReference type="PROSITE" id="PS50119"/>
    </source>
</evidence>
<evidence type="ECO:0000256" key="9">
    <source>
        <dbReference type="PROSITE-ProRule" id="PRU00504"/>
    </source>
</evidence>
<dbReference type="InterPro" id="IPR014756">
    <property type="entry name" value="Ig_E-set"/>
</dbReference>
<gene>
    <name evidence="13" type="ORF">PLOB_00022390</name>
</gene>
<organism evidence="13 14">
    <name type="scientific">Porites lobata</name>
    <dbReference type="NCBI Taxonomy" id="104759"/>
    <lineage>
        <taxon>Eukaryota</taxon>
        <taxon>Metazoa</taxon>
        <taxon>Cnidaria</taxon>
        <taxon>Anthozoa</taxon>
        <taxon>Hexacorallia</taxon>
        <taxon>Scleractinia</taxon>
        <taxon>Fungiina</taxon>
        <taxon>Poritidae</taxon>
        <taxon>Porites</taxon>
    </lineage>
</organism>
<dbReference type="PROSITE" id="PS00518">
    <property type="entry name" value="ZF_RING_1"/>
    <property type="match status" value="1"/>
</dbReference>
<dbReference type="InterPro" id="IPR013783">
    <property type="entry name" value="Ig-like_fold"/>
</dbReference>
<keyword evidence="3" id="KW-0479">Metal-binding</keyword>
<evidence type="ECO:0000256" key="4">
    <source>
        <dbReference type="ARBA" id="ARBA00022737"/>
    </source>
</evidence>
<keyword evidence="6" id="KW-0862">Zinc</keyword>
<dbReference type="Gene3D" id="2.40.10.500">
    <property type="match status" value="1"/>
</dbReference>
<feature type="repeat" description="NHL" evidence="9">
    <location>
        <begin position="469"/>
        <end position="513"/>
    </location>
</feature>
<feature type="domain" description="RING-type" evidence="11">
    <location>
        <begin position="16"/>
        <end position="61"/>
    </location>
</feature>
<dbReference type="Pfam" id="PF01436">
    <property type="entry name" value="NHL"/>
    <property type="match status" value="1"/>
</dbReference>
<evidence type="ECO:0000256" key="2">
    <source>
        <dbReference type="ARBA" id="ARBA00022553"/>
    </source>
</evidence>
<dbReference type="Pfam" id="PF00630">
    <property type="entry name" value="Filamin"/>
    <property type="match status" value="1"/>
</dbReference>
<accession>A0ABN8RK28</accession>
<keyword evidence="5 7" id="KW-0863">Zinc-finger</keyword>
<reference evidence="13 14" key="1">
    <citation type="submission" date="2022-05" db="EMBL/GenBank/DDBJ databases">
        <authorList>
            <consortium name="Genoscope - CEA"/>
            <person name="William W."/>
        </authorList>
    </citation>
    <scope>NUCLEOTIDE SEQUENCE [LARGE SCALE GENOMIC DNA]</scope>
</reference>
<name>A0ABN8RK28_9CNID</name>
<feature type="domain" description="B box-type" evidence="12">
    <location>
        <begin position="95"/>
        <end position="142"/>
    </location>
</feature>
<dbReference type="Gene3D" id="3.30.160.60">
    <property type="entry name" value="Classic Zinc Finger"/>
    <property type="match status" value="1"/>
</dbReference>
<keyword evidence="4" id="KW-0677">Repeat</keyword>
<dbReference type="PROSITE" id="PS50119">
    <property type="entry name" value="ZF_BBOX"/>
    <property type="match status" value="2"/>
</dbReference>
<dbReference type="PROSITE" id="PS50089">
    <property type="entry name" value="ZF_RING_2"/>
    <property type="match status" value="1"/>
</dbReference>
<dbReference type="PANTHER" id="PTHR25462">
    <property type="entry name" value="BONUS, ISOFORM C-RELATED"/>
    <property type="match status" value="1"/>
</dbReference>
<dbReference type="SMART" id="SM00336">
    <property type="entry name" value="BBOX"/>
    <property type="match status" value="2"/>
</dbReference>
<feature type="repeat" description="Filamin" evidence="8">
    <location>
        <begin position="360"/>
        <end position="461"/>
    </location>
</feature>
<evidence type="ECO:0000256" key="7">
    <source>
        <dbReference type="PROSITE-ProRule" id="PRU00024"/>
    </source>
</evidence>
<dbReference type="InterPro" id="IPR001298">
    <property type="entry name" value="Filamin/ABP280_rpt"/>
</dbReference>
<evidence type="ECO:0000259" key="11">
    <source>
        <dbReference type="PROSITE" id="PS50089"/>
    </source>
</evidence>
<dbReference type="PROSITE" id="PS51125">
    <property type="entry name" value="NHL"/>
    <property type="match status" value="2"/>
</dbReference>
<dbReference type="Proteomes" id="UP001159405">
    <property type="component" value="Unassembled WGS sequence"/>
</dbReference>
<comment type="similarity">
    <text evidence="1">Belongs to the TRIM/RBCC family.</text>
</comment>
<evidence type="ECO:0000313" key="14">
    <source>
        <dbReference type="Proteomes" id="UP001159405"/>
    </source>
</evidence>
<dbReference type="Pfam" id="PF00643">
    <property type="entry name" value="zf-B_box"/>
    <property type="match status" value="1"/>
</dbReference>
<evidence type="ECO:0000313" key="13">
    <source>
        <dbReference type="EMBL" id="CAH3179735.1"/>
    </source>
</evidence>
<dbReference type="Pfam" id="PF13445">
    <property type="entry name" value="zf-RING_UBOX"/>
    <property type="match status" value="1"/>
</dbReference>
<evidence type="ECO:0000256" key="5">
    <source>
        <dbReference type="ARBA" id="ARBA00022771"/>
    </source>
</evidence>
<dbReference type="EMBL" id="CALNXK010000262">
    <property type="protein sequence ID" value="CAH3179735.1"/>
    <property type="molecule type" value="Genomic_DNA"/>
</dbReference>
<dbReference type="InterPro" id="IPR011042">
    <property type="entry name" value="6-blade_b-propeller_TolB-like"/>
</dbReference>
<dbReference type="InterPro" id="IPR017868">
    <property type="entry name" value="Filamin/ABP280_repeat-like"/>
</dbReference>
<feature type="domain" description="B box-type" evidence="12">
    <location>
        <begin position="155"/>
        <end position="198"/>
    </location>
</feature>
<evidence type="ECO:0000256" key="10">
    <source>
        <dbReference type="SAM" id="Coils"/>
    </source>
</evidence>
<keyword evidence="2" id="KW-0597">Phosphoprotein</keyword>
<dbReference type="SUPFAM" id="SSF57845">
    <property type="entry name" value="B-box zinc-binding domain"/>
    <property type="match status" value="1"/>
</dbReference>
<dbReference type="InterPro" id="IPR001258">
    <property type="entry name" value="NHL_repeat"/>
</dbReference>
<dbReference type="Gene3D" id="2.120.10.30">
    <property type="entry name" value="TolB, C-terminal domain"/>
    <property type="match status" value="1"/>
</dbReference>
<dbReference type="Pfam" id="PF17170">
    <property type="entry name" value="DUF5128"/>
    <property type="match status" value="1"/>
</dbReference>
<dbReference type="InterPro" id="IPR017907">
    <property type="entry name" value="Znf_RING_CS"/>
</dbReference>
<evidence type="ECO:0000256" key="3">
    <source>
        <dbReference type="ARBA" id="ARBA00022723"/>
    </source>
</evidence>
<dbReference type="InterPro" id="IPR013083">
    <property type="entry name" value="Znf_RING/FYVE/PHD"/>
</dbReference>
<dbReference type="SMART" id="SM00557">
    <property type="entry name" value="IG_FLMN"/>
    <property type="match status" value="1"/>
</dbReference>
<feature type="coiled-coil region" evidence="10">
    <location>
        <begin position="199"/>
        <end position="265"/>
    </location>
</feature>
<dbReference type="Gene3D" id="2.60.40.10">
    <property type="entry name" value="Immunoglobulins"/>
    <property type="match status" value="1"/>
</dbReference>
<comment type="caution">
    <text evidence="13">The sequence shown here is derived from an EMBL/GenBank/DDBJ whole genome shotgun (WGS) entry which is preliminary data.</text>
</comment>
<proteinExistence type="inferred from homology"/>
<dbReference type="InterPro" id="IPR047153">
    <property type="entry name" value="TRIM45/56/19-like"/>
</dbReference>
<dbReference type="SUPFAM" id="SSF81296">
    <property type="entry name" value="E set domains"/>
    <property type="match status" value="1"/>
</dbReference>
<dbReference type="PANTHER" id="PTHR25462:SF296">
    <property type="entry name" value="MEIOTIC P26, ISOFORM F"/>
    <property type="match status" value="1"/>
</dbReference>
<dbReference type="PROSITE" id="PS50194">
    <property type="entry name" value="FILAMIN_REPEAT"/>
    <property type="match status" value="1"/>
</dbReference>
<sequence>MDVQQLFTNLSKEAECPLCLETVNNPKTLPCLHSFCVECLDKHAGFARRQLQATIKCPVCQTSFQIPEGDSFKNLPTSYHLNRLVDVLALKDGGTQAQKCGSCEENNTASSYCFVCQNFFCTACSEAHQRLKTTRAHRNVLIKKLQAQDVQELIHRPVMCSQQYHENQPLEFYCEECKVPICHKCSVVSHNRHTMTDTQKAAQVQKMQMKDALEKVEAKIAVCEMEVRKKNEMIQKSRKEAMAAEKKMKDTVNEYICELQQHERTMNDKFAEIYEAQQKHQLTQLENFELFLTQLKSCVERGESIIERNISAEIVQTNQAIIRRCENLLNGKKPEIYRPSHVYYVVDRKANAFDRILSLISISDPSISSLEVESQKDVTEKTETNFSIVTRTSDGKQCYRGHVGLEVKIFTPADDQLKTDIKDTKDGKYTVTYTPQCVGQHRVEIQVNGQPLTGSPWFVQVIPHQYQFSFQFGSKGKEQGEFGHPSLIAVSDKTGRIAVTDTENDRIQIFDFEGRFLGVKLPASFVFTGSDGDFIYSVVEDNERIFLCTENGQHIRSIDRKQLNEPTCVVLENDGRLIICDLKGKKVKVLTPDGKHELLSFSAPGCDVGPVYAVHHRDKFFVSYPDANRVIAFNNRGEYVHDIGSEGSGDGQLMFPSGLVVDKFDHLIVCDTGNRRLQLFTLDGKFITRISESFFENGGLASCAVSNNGHLFVSDIDNNCVYVFSCSSK</sequence>
<keyword evidence="10" id="KW-0175">Coiled coil</keyword>